<dbReference type="GO" id="GO:0016887">
    <property type="term" value="F:ATP hydrolysis activity"/>
    <property type="evidence" value="ECO:0007669"/>
    <property type="project" value="InterPro"/>
</dbReference>
<dbReference type="InterPro" id="IPR027065">
    <property type="entry name" value="Lon_Prtase"/>
</dbReference>
<reference evidence="3" key="1">
    <citation type="journal article" date="2020" name="Nature">
        <title>Giant virus diversity and host interactions through global metagenomics.</title>
        <authorList>
            <person name="Schulz F."/>
            <person name="Roux S."/>
            <person name="Paez-Espino D."/>
            <person name="Jungbluth S."/>
            <person name="Walsh D.A."/>
            <person name="Denef V.J."/>
            <person name="McMahon K.D."/>
            <person name="Konstantinidis K.T."/>
            <person name="Eloe-Fadrosh E.A."/>
            <person name="Kyrpides N.C."/>
            <person name="Woyke T."/>
        </authorList>
    </citation>
    <scope>NUCLEOTIDE SEQUENCE</scope>
    <source>
        <strain evidence="3">GVMAG-M-3300025860-20</strain>
    </source>
</reference>
<dbReference type="SUPFAM" id="SSF52540">
    <property type="entry name" value="P-loop containing nucleoside triphosphate hydrolases"/>
    <property type="match status" value="1"/>
</dbReference>
<organism evidence="3">
    <name type="scientific">viral metagenome</name>
    <dbReference type="NCBI Taxonomy" id="1070528"/>
    <lineage>
        <taxon>unclassified sequences</taxon>
        <taxon>metagenomes</taxon>
        <taxon>organismal metagenomes</taxon>
    </lineage>
</organism>
<evidence type="ECO:0000259" key="2">
    <source>
        <dbReference type="Pfam" id="PF00004"/>
    </source>
</evidence>
<dbReference type="GO" id="GO:0007005">
    <property type="term" value="P:mitochondrion organization"/>
    <property type="evidence" value="ECO:0007669"/>
    <property type="project" value="TreeGrafter"/>
</dbReference>
<dbReference type="GO" id="GO:0051131">
    <property type="term" value="P:chaperone-mediated protein complex assembly"/>
    <property type="evidence" value="ECO:0007669"/>
    <property type="project" value="TreeGrafter"/>
</dbReference>
<accession>A0A6C0JAT2</accession>
<proteinExistence type="predicted"/>
<dbReference type="Gene3D" id="3.40.50.300">
    <property type="entry name" value="P-loop containing nucleotide triphosphate hydrolases"/>
    <property type="match status" value="1"/>
</dbReference>
<dbReference type="AlphaFoldDB" id="A0A6C0JAT2"/>
<dbReference type="InterPro" id="IPR027417">
    <property type="entry name" value="P-loop_NTPase"/>
</dbReference>
<dbReference type="GO" id="GO:0003697">
    <property type="term" value="F:single-stranded DNA binding"/>
    <property type="evidence" value="ECO:0007669"/>
    <property type="project" value="TreeGrafter"/>
</dbReference>
<dbReference type="Gene3D" id="1.10.8.60">
    <property type="match status" value="1"/>
</dbReference>
<dbReference type="PANTHER" id="PTHR43718:SF2">
    <property type="entry name" value="LON PROTEASE HOMOLOG, MITOCHONDRIAL"/>
    <property type="match status" value="1"/>
</dbReference>
<feature type="region of interest" description="Disordered" evidence="1">
    <location>
        <begin position="20"/>
        <end position="42"/>
    </location>
</feature>
<dbReference type="Pfam" id="PF00004">
    <property type="entry name" value="AAA"/>
    <property type="match status" value="1"/>
</dbReference>
<protein>
    <recommendedName>
        <fullName evidence="2">ATPase AAA-type core domain-containing protein</fullName>
    </recommendedName>
</protein>
<dbReference type="GO" id="GO:0005524">
    <property type="term" value="F:ATP binding"/>
    <property type="evidence" value="ECO:0007669"/>
    <property type="project" value="InterPro"/>
</dbReference>
<evidence type="ECO:0000256" key="1">
    <source>
        <dbReference type="SAM" id="MobiDB-lite"/>
    </source>
</evidence>
<feature type="compositionally biased region" description="Polar residues" evidence="1">
    <location>
        <begin position="24"/>
        <end position="40"/>
    </location>
</feature>
<evidence type="ECO:0000313" key="3">
    <source>
        <dbReference type="EMBL" id="QHU00744.1"/>
    </source>
</evidence>
<dbReference type="GO" id="GO:0004252">
    <property type="term" value="F:serine-type endopeptidase activity"/>
    <property type="evidence" value="ECO:0007669"/>
    <property type="project" value="InterPro"/>
</dbReference>
<dbReference type="InterPro" id="IPR003959">
    <property type="entry name" value="ATPase_AAA_core"/>
</dbReference>
<dbReference type="PANTHER" id="PTHR43718">
    <property type="entry name" value="LON PROTEASE"/>
    <property type="match status" value="1"/>
</dbReference>
<name>A0A6C0JAT2_9ZZZZ</name>
<sequence length="429" mass="48071">MSGYIKRITNITYNPEKQYESDASYCSESEASDSGSILSESDTETIDISGKSIHDNSPHDNIRKDINTYITNPIQKTHCMQLVDEHERDPNSNQSNLAILKIIISINSHSSLIDNKKYDRNELVTYLNGIWDTMQESTFGHNIVKNNIIEYVATRAMGINNQKILSLCGPPGIGKTTLIMKGLSKALGLPFCQVSLGGLRDSTFFSGSQRYWKSACQGLFADILEKYGPNCVVYLDEIDKVSSDNDIAIYGYLTHALDPLTNNNIMDQYLGIGLDLSGITFILSFNEESNISKPLLDRSNIMYLTDFNIQQKINIITDYLLPDVLKLHNIEQSLMSISPEAAKFLAEILSENEGVRRHKQILNNIVNKIIISMIGNKSSFNNLANKCSKLKIKASKKSSAPKARYDSLFNKSLNLPYIINVNDIKLVSR</sequence>
<dbReference type="EMBL" id="MN740329">
    <property type="protein sequence ID" value="QHU00744.1"/>
    <property type="molecule type" value="Genomic_DNA"/>
</dbReference>
<dbReference type="GO" id="GO:0006515">
    <property type="term" value="P:protein quality control for misfolded or incompletely synthesized proteins"/>
    <property type="evidence" value="ECO:0007669"/>
    <property type="project" value="TreeGrafter"/>
</dbReference>
<feature type="domain" description="ATPase AAA-type core" evidence="2">
    <location>
        <begin position="167"/>
        <end position="302"/>
    </location>
</feature>
<dbReference type="GO" id="GO:0004176">
    <property type="term" value="F:ATP-dependent peptidase activity"/>
    <property type="evidence" value="ECO:0007669"/>
    <property type="project" value="InterPro"/>
</dbReference>
<dbReference type="GO" id="GO:0005759">
    <property type="term" value="C:mitochondrial matrix"/>
    <property type="evidence" value="ECO:0007669"/>
    <property type="project" value="TreeGrafter"/>
</dbReference>